<name>A0A2A9ETM7_9MICO</name>
<reference evidence="3 4" key="1">
    <citation type="submission" date="2017-10" db="EMBL/GenBank/DDBJ databases">
        <title>Sequencing the genomes of 1000 actinobacteria strains.</title>
        <authorList>
            <person name="Klenk H.-P."/>
        </authorList>
    </citation>
    <scope>NUCLEOTIDE SEQUENCE [LARGE SCALE GENOMIC DNA]</scope>
    <source>
        <strain evidence="3 4">DSM 21863</strain>
    </source>
</reference>
<dbReference type="NCBIfam" id="TIGR01496">
    <property type="entry name" value="DHPS"/>
    <property type="match status" value="1"/>
</dbReference>
<keyword evidence="4" id="KW-1185">Reference proteome</keyword>
<evidence type="ECO:0000313" key="3">
    <source>
        <dbReference type="EMBL" id="PFG42497.1"/>
    </source>
</evidence>
<protein>
    <submittedName>
        <fullName evidence="3">Dihydropteroate synthase</fullName>
    </submittedName>
</protein>
<dbReference type="InterPro" id="IPR045031">
    <property type="entry name" value="DHP_synth-like"/>
</dbReference>
<dbReference type="RefSeq" id="WP_098462997.1">
    <property type="nucleotide sequence ID" value="NZ_PDJJ01000001.1"/>
</dbReference>
<dbReference type="PANTHER" id="PTHR20941:SF8">
    <property type="entry name" value="INACTIVE DIHYDROPTEROATE SYNTHASE 2"/>
    <property type="match status" value="1"/>
</dbReference>
<dbReference type="GO" id="GO:0009396">
    <property type="term" value="P:folic acid-containing compound biosynthetic process"/>
    <property type="evidence" value="ECO:0007669"/>
    <property type="project" value="InterPro"/>
</dbReference>
<dbReference type="InterPro" id="IPR000489">
    <property type="entry name" value="Pterin-binding_dom"/>
</dbReference>
<dbReference type="Proteomes" id="UP000224130">
    <property type="component" value="Unassembled WGS sequence"/>
</dbReference>
<sequence length="312" mass="32417">MIPPAGAPLVLRGREVGRGADGSLRPVVMAIVNRTTDSFYAPARLADDGAALAAAHQAWADGAAILDVGGVRAGVGPEVSETEEVDRVVPFVEKVRAEVPDLLVSVDTWRSGVARAAIAAGADLINDTWAGHDPALVEVAGAAGVGVVCSHTGGAQPRTDPVRVAYPRDDGVEDGLDDPRDGVTRDVLTTLRRAAARAVACGVPPASVLVDPTHDFGKNTWHSIHLLRRTEALVALGHPVLMALSRKDFVGEVLDVGADERLAGTLAATALAAWHGARVFRAHDVVATRHALELVAAVRDEAPPRAALRGLG</sequence>
<feature type="domain" description="Pterin-binding" evidence="2">
    <location>
        <begin position="26"/>
        <end position="293"/>
    </location>
</feature>
<dbReference type="PROSITE" id="PS50972">
    <property type="entry name" value="PTERIN_BINDING"/>
    <property type="match status" value="1"/>
</dbReference>
<dbReference type="AlphaFoldDB" id="A0A2A9ETM7"/>
<accession>A0A2A9ETM7</accession>
<comment type="caution">
    <text evidence="3">The sequence shown here is derived from an EMBL/GenBank/DDBJ whole genome shotgun (WGS) entry which is preliminary data.</text>
</comment>
<dbReference type="Gene3D" id="3.20.20.20">
    <property type="entry name" value="Dihydropteroate synthase-like"/>
    <property type="match status" value="1"/>
</dbReference>
<dbReference type="InterPro" id="IPR006390">
    <property type="entry name" value="DHP_synth_dom"/>
</dbReference>
<dbReference type="Pfam" id="PF00809">
    <property type="entry name" value="Pterin_bind"/>
    <property type="match status" value="1"/>
</dbReference>
<organism evidence="3 4">
    <name type="scientific">Isoptericola jiangsuensis</name>
    <dbReference type="NCBI Taxonomy" id="548579"/>
    <lineage>
        <taxon>Bacteria</taxon>
        <taxon>Bacillati</taxon>
        <taxon>Actinomycetota</taxon>
        <taxon>Actinomycetes</taxon>
        <taxon>Micrococcales</taxon>
        <taxon>Promicromonosporaceae</taxon>
        <taxon>Isoptericola</taxon>
    </lineage>
</organism>
<dbReference type="InterPro" id="IPR011005">
    <property type="entry name" value="Dihydropteroate_synth-like_sf"/>
</dbReference>
<dbReference type="GO" id="GO:0005829">
    <property type="term" value="C:cytosol"/>
    <property type="evidence" value="ECO:0007669"/>
    <property type="project" value="TreeGrafter"/>
</dbReference>
<comment type="similarity">
    <text evidence="1">Belongs to the DHPS family.</text>
</comment>
<dbReference type="SUPFAM" id="SSF51717">
    <property type="entry name" value="Dihydropteroate synthetase-like"/>
    <property type="match status" value="1"/>
</dbReference>
<dbReference type="OrthoDB" id="9811744at2"/>
<dbReference type="GO" id="GO:0004156">
    <property type="term" value="F:dihydropteroate synthase activity"/>
    <property type="evidence" value="ECO:0007669"/>
    <property type="project" value="InterPro"/>
</dbReference>
<evidence type="ECO:0000256" key="1">
    <source>
        <dbReference type="ARBA" id="ARBA00009503"/>
    </source>
</evidence>
<dbReference type="PANTHER" id="PTHR20941">
    <property type="entry name" value="FOLATE SYNTHESIS PROTEINS"/>
    <property type="match status" value="1"/>
</dbReference>
<dbReference type="EMBL" id="PDJJ01000001">
    <property type="protein sequence ID" value="PFG42497.1"/>
    <property type="molecule type" value="Genomic_DNA"/>
</dbReference>
<gene>
    <name evidence="3" type="ORF">ATJ88_1159</name>
</gene>
<proteinExistence type="inferred from homology"/>
<evidence type="ECO:0000313" key="4">
    <source>
        <dbReference type="Proteomes" id="UP000224130"/>
    </source>
</evidence>
<evidence type="ECO:0000259" key="2">
    <source>
        <dbReference type="PROSITE" id="PS50972"/>
    </source>
</evidence>